<sequence length="54" mass="6729">MWSFVIERVDFLERPFEIFQLGYGLRWKNAVFGVSFHFRPSFTQIYIKFRRYCV</sequence>
<evidence type="ECO:0000313" key="2">
    <source>
        <dbReference type="Proteomes" id="UP000479000"/>
    </source>
</evidence>
<name>A0A6H5HJP8_9HEMI</name>
<evidence type="ECO:0000313" key="1">
    <source>
        <dbReference type="EMBL" id="CAB0017351.1"/>
    </source>
</evidence>
<dbReference type="AlphaFoldDB" id="A0A6H5HJP8"/>
<dbReference type="Proteomes" id="UP000479000">
    <property type="component" value="Unassembled WGS sequence"/>
</dbReference>
<feature type="non-terminal residue" evidence="1">
    <location>
        <position position="54"/>
    </location>
</feature>
<accession>A0A6H5HJP8</accession>
<dbReference type="EMBL" id="CADCXU010031261">
    <property type="protein sequence ID" value="CAB0017351.1"/>
    <property type="molecule type" value="Genomic_DNA"/>
</dbReference>
<organism evidence="1 2">
    <name type="scientific">Nesidiocoris tenuis</name>
    <dbReference type="NCBI Taxonomy" id="355587"/>
    <lineage>
        <taxon>Eukaryota</taxon>
        <taxon>Metazoa</taxon>
        <taxon>Ecdysozoa</taxon>
        <taxon>Arthropoda</taxon>
        <taxon>Hexapoda</taxon>
        <taxon>Insecta</taxon>
        <taxon>Pterygota</taxon>
        <taxon>Neoptera</taxon>
        <taxon>Paraneoptera</taxon>
        <taxon>Hemiptera</taxon>
        <taxon>Heteroptera</taxon>
        <taxon>Panheteroptera</taxon>
        <taxon>Cimicomorpha</taxon>
        <taxon>Miridae</taxon>
        <taxon>Dicyphina</taxon>
        <taxon>Nesidiocoris</taxon>
    </lineage>
</organism>
<reference evidence="1 2" key="1">
    <citation type="submission" date="2020-02" db="EMBL/GenBank/DDBJ databases">
        <authorList>
            <person name="Ferguson B K."/>
        </authorList>
    </citation>
    <scope>NUCLEOTIDE SEQUENCE [LARGE SCALE GENOMIC DNA]</scope>
</reference>
<keyword evidence="2" id="KW-1185">Reference proteome</keyword>
<proteinExistence type="predicted"/>
<gene>
    <name evidence="1" type="ORF">NTEN_LOCUS21370</name>
</gene>
<protein>
    <submittedName>
        <fullName evidence="1">Uncharacterized protein</fullName>
    </submittedName>
</protein>